<evidence type="ECO:0000313" key="2">
    <source>
        <dbReference type="Proteomes" id="UP000292424"/>
    </source>
</evidence>
<dbReference type="EMBL" id="CP044016">
    <property type="protein sequence ID" value="QES88386.1"/>
    <property type="molecule type" value="Genomic_DNA"/>
</dbReference>
<evidence type="ECO:0000313" key="1">
    <source>
        <dbReference type="EMBL" id="QES88386.1"/>
    </source>
</evidence>
<dbReference type="Pfam" id="PF22668">
    <property type="entry name" value="DUF7009"/>
    <property type="match status" value="1"/>
</dbReference>
<protein>
    <submittedName>
        <fullName evidence="1">Uncharacterized protein</fullName>
    </submittedName>
</protein>
<dbReference type="RefSeq" id="WP_131329274.1">
    <property type="nucleotide sequence ID" value="NZ_CP044016.1"/>
</dbReference>
<gene>
    <name evidence="1" type="ORF">E0W69_006840</name>
</gene>
<dbReference type="InterPro" id="IPR053825">
    <property type="entry name" value="DUF7009"/>
</dbReference>
<dbReference type="OrthoDB" id="7060517at2"/>
<accession>A0A5P2FY13</accession>
<reference evidence="1 2" key="1">
    <citation type="submission" date="2019-09" db="EMBL/GenBank/DDBJ databases">
        <title>Complete genome sequence of Arachidicoccus sp. B3-10 isolated from apple orchard soil.</title>
        <authorList>
            <person name="Kim H.S."/>
            <person name="Han K.-I."/>
            <person name="Suh M.K."/>
            <person name="Lee K.C."/>
            <person name="Eom M.K."/>
            <person name="Kim J.-S."/>
            <person name="Kang S.W."/>
            <person name="Sin Y."/>
            <person name="Lee J.-S."/>
        </authorList>
    </citation>
    <scope>NUCLEOTIDE SEQUENCE [LARGE SCALE GENOMIC DNA]</scope>
    <source>
        <strain evidence="1 2">B3-10</strain>
    </source>
</reference>
<name>A0A5P2FY13_9BACT</name>
<dbReference type="Proteomes" id="UP000292424">
    <property type="component" value="Chromosome"/>
</dbReference>
<proteinExistence type="predicted"/>
<dbReference type="AlphaFoldDB" id="A0A5P2FY13"/>
<sequence length="116" mass="13047">MKIRIKGNTLRLRLAQSEVEKLAKEGSVKEETAFFNKTLSYAVISADVEKLETNFDGDQISIFIPKDKATALFETKKVGFEEHSGPVAILIEKDFVCIDNTSEDQSDNYPNPKMQC</sequence>
<organism evidence="1 2">
    <name type="scientific">Rhizosphaericola mali</name>
    <dbReference type="NCBI Taxonomy" id="2545455"/>
    <lineage>
        <taxon>Bacteria</taxon>
        <taxon>Pseudomonadati</taxon>
        <taxon>Bacteroidota</taxon>
        <taxon>Chitinophagia</taxon>
        <taxon>Chitinophagales</taxon>
        <taxon>Chitinophagaceae</taxon>
        <taxon>Rhizosphaericola</taxon>
    </lineage>
</organism>
<keyword evidence="2" id="KW-1185">Reference proteome</keyword>
<dbReference type="KEGG" id="arac:E0W69_006840"/>